<comment type="caution">
    <text evidence="1">The sequence shown here is derived from an EMBL/GenBank/DDBJ whole genome shotgun (WGS) entry which is preliminary data.</text>
</comment>
<dbReference type="Proteomes" id="UP000585721">
    <property type="component" value="Unassembled WGS sequence"/>
</dbReference>
<dbReference type="AlphaFoldDB" id="A0A841GCE2"/>
<proteinExistence type="predicted"/>
<dbReference type="RefSeq" id="WP_188026036.1">
    <property type="nucleotide sequence ID" value="NZ_JACHGR010000003.1"/>
</dbReference>
<protein>
    <submittedName>
        <fullName evidence="1">Uncharacterized protein</fullName>
    </submittedName>
</protein>
<name>A0A841GCE2_9GAMM</name>
<keyword evidence="2" id="KW-1185">Reference proteome</keyword>
<dbReference type="InterPro" id="IPR019238">
    <property type="entry name" value="AbiEi_2"/>
</dbReference>
<sequence>MIHENLENVKMKEPDLESILQVLPNEWQPQIKLFNTASDTGCDGELTIQLNQKTKHYLLAFKQIHRKESLVHYSHAHSNTQRILVCNPLSTYLRDICTELNVNYIDESGNIRIADDSTYILIQGQKAVASKAIATMTTGIVKCLFAFFAEPSLLNEPYSLIAERAGISLGMVNKTMTFLIENKHIAHQSTPRRFLDVQTLQYEWLISYQQKVAPKIPSIACPPPENWESVPLNTGDIWAGEVAAAQLTNYLIPQDYLLFTQNMRPEKYPISKNHNAKLRMKKAFWGKALSISQNAFALLTVAELLLSNDGRNRELAEMINDQYLHLTKLP</sequence>
<gene>
    <name evidence="1" type="ORF">HNR75_001149</name>
</gene>
<evidence type="ECO:0000313" key="2">
    <source>
        <dbReference type="Proteomes" id="UP000585721"/>
    </source>
</evidence>
<reference evidence="1 2" key="1">
    <citation type="submission" date="2020-08" db="EMBL/GenBank/DDBJ databases">
        <title>Genomic Encyclopedia of Type Strains, Phase IV (KMG-IV): sequencing the most valuable type-strain genomes for metagenomic binning, comparative biology and taxonomic classification.</title>
        <authorList>
            <person name="Goeker M."/>
        </authorList>
    </citation>
    <scope>NUCLEOTIDE SEQUENCE [LARGE SCALE GENOMIC DNA]</scope>
    <source>
        <strain evidence="1 2">DSM 22975</strain>
    </source>
</reference>
<organism evidence="1 2">
    <name type="scientific">Tolumonas osonensis</name>
    <dbReference type="NCBI Taxonomy" id="675874"/>
    <lineage>
        <taxon>Bacteria</taxon>
        <taxon>Pseudomonadati</taxon>
        <taxon>Pseudomonadota</taxon>
        <taxon>Gammaproteobacteria</taxon>
        <taxon>Aeromonadales</taxon>
        <taxon>Aeromonadaceae</taxon>
        <taxon>Tolumonas</taxon>
    </lineage>
</organism>
<evidence type="ECO:0000313" key="1">
    <source>
        <dbReference type="EMBL" id="MBB6055267.1"/>
    </source>
</evidence>
<dbReference type="Pfam" id="PF09952">
    <property type="entry name" value="AbiEi_2"/>
    <property type="match status" value="1"/>
</dbReference>
<dbReference type="EMBL" id="JACHGR010000003">
    <property type="protein sequence ID" value="MBB6055267.1"/>
    <property type="molecule type" value="Genomic_DNA"/>
</dbReference>
<accession>A0A841GCE2</accession>